<accession>A0A9D2U6K4</accession>
<dbReference type="EC" id="2.1.1.-" evidence="2"/>
<dbReference type="EMBL" id="DWUU01000008">
    <property type="protein sequence ID" value="HJD41612.1"/>
    <property type="molecule type" value="Genomic_DNA"/>
</dbReference>
<evidence type="ECO:0000313" key="3">
    <source>
        <dbReference type="Proteomes" id="UP000823909"/>
    </source>
</evidence>
<reference evidence="2" key="2">
    <citation type="submission" date="2021-04" db="EMBL/GenBank/DDBJ databases">
        <authorList>
            <person name="Gilroy R."/>
        </authorList>
    </citation>
    <scope>NUCLEOTIDE SEQUENCE</scope>
    <source>
        <strain evidence="2">ChiBcec15-3976</strain>
    </source>
</reference>
<dbReference type="GO" id="GO:0008168">
    <property type="term" value="F:methyltransferase activity"/>
    <property type="evidence" value="ECO:0007669"/>
    <property type="project" value="UniProtKB-KW"/>
</dbReference>
<keyword evidence="2" id="KW-0808">Transferase</keyword>
<evidence type="ECO:0000313" key="2">
    <source>
        <dbReference type="EMBL" id="HJD41612.1"/>
    </source>
</evidence>
<name>A0A9D2U6K4_9FIRM</name>
<keyword evidence="1" id="KW-1133">Transmembrane helix</keyword>
<keyword evidence="2" id="KW-0282">Flagellum</keyword>
<keyword evidence="1" id="KW-0812">Transmembrane</keyword>
<sequence>MQFTVPDYYKQFTCTAGQCPATCCAGWQIQIDPASLKKYRKAKGPLKNRLRNEIDWDGKCFRRYGGRCAFLNEDDLCDLYLEGGGEKAFCRTCRTYPRHIEEFEGLREISLSLSCPAAAEIILGRPEPVRFLHAEDPDKGEPQPDAYDDFDYFLFTKLEDAREVLFQILQDRAHPVNIRAAAALAFAHDLQERIDHGALYDADRLLERYKGENVWNWFENRLELLASEEDHAQKRRETLRKLLEVLDRLEILQDDWEPQIHKAGQVLTEYSSRTDNTEADPDFSALFSDETAEQILVYFVFTYFCGAVYNYNAYGKMKFALAGMILIRELLRAQWISDSEGTGRPELFRTAYRYSREIEHSDFNKVQMEDLLSDEIEFPLEDLLRLL</sequence>
<keyword evidence="2" id="KW-0969">Cilium</keyword>
<proteinExistence type="predicted"/>
<protein>
    <submittedName>
        <fullName evidence="2">Flagellin lysine-N-methylase</fullName>
        <ecNumber evidence="2">2.1.1.-</ecNumber>
    </submittedName>
</protein>
<evidence type="ECO:0000256" key="1">
    <source>
        <dbReference type="SAM" id="Phobius"/>
    </source>
</evidence>
<organism evidence="2 3">
    <name type="scientific">Candidatus Mediterraneibacter quadrami</name>
    <dbReference type="NCBI Taxonomy" id="2838684"/>
    <lineage>
        <taxon>Bacteria</taxon>
        <taxon>Bacillati</taxon>
        <taxon>Bacillota</taxon>
        <taxon>Clostridia</taxon>
        <taxon>Lachnospirales</taxon>
        <taxon>Lachnospiraceae</taxon>
        <taxon>Mediterraneibacter</taxon>
    </lineage>
</organism>
<dbReference type="GO" id="GO:0032259">
    <property type="term" value="P:methylation"/>
    <property type="evidence" value="ECO:0007669"/>
    <property type="project" value="UniProtKB-KW"/>
</dbReference>
<dbReference type="AlphaFoldDB" id="A0A9D2U6K4"/>
<comment type="caution">
    <text evidence="2">The sequence shown here is derived from an EMBL/GenBank/DDBJ whole genome shotgun (WGS) entry which is preliminary data.</text>
</comment>
<gene>
    <name evidence="2" type="primary">fliB</name>
    <name evidence="2" type="ORF">H9910_01170</name>
</gene>
<keyword evidence="2" id="KW-0489">Methyltransferase</keyword>
<reference evidence="2" key="1">
    <citation type="journal article" date="2021" name="PeerJ">
        <title>Extensive microbial diversity within the chicken gut microbiome revealed by metagenomics and culture.</title>
        <authorList>
            <person name="Gilroy R."/>
            <person name="Ravi A."/>
            <person name="Getino M."/>
            <person name="Pursley I."/>
            <person name="Horton D.L."/>
            <person name="Alikhan N.F."/>
            <person name="Baker D."/>
            <person name="Gharbi K."/>
            <person name="Hall N."/>
            <person name="Watson M."/>
            <person name="Adriaenssens E.M."/>
            <person name="Foster-Nyarko E."/>
            <person name="Jarju S."/>
            <person name="Secka A."/>
            <person name="Antonio M."/>
            <person name="Oren A."/>
            <person name="Chaudhuri R.R."/>
            <person name="La Ragione R."/>
            <person name="Hildebrand F."/>
            <person name="Pallen M.J."/>
        </authorList>
    </citation>
    <scope>NUCLEOTIDE SEQUENCE</scope>
    <source>
        <strain evidence="2">ChiBcec15-3976</strain>
    </source>
</reference>
<dbReference type="Proteomes" id="UP000823909">
    <property type="component" value="Unassembled WGS sequence"/>
</dbReference>
<keyword evidence="1" id="KW-0472">Membrane</keyword>
<dbReference type="NCBIfam" id="NF038110">
    <property type="entry name" value="Lys_methyl_FliB"/>
    <property type="match status" value="1"/>
</dbReference>
<feature type="transmembrane region" description="Helical" evidence="1">
    <location>
        <begin position="295"/>
        <end position="314"/>
    </location>
</feature>
<keyword evidence="2" id="KW-0966">Cell projection</keyword>